<dbReference type="EnsemblPlants" id="OB03G16250.1">
    <property type="protein sequence ID" value="OB03G16250.1"/>
    <property type="gene ID" value="OB03G16250"/>
</dbReference>
<organism evidence="1">
    <name type="scientific">Oryza brachyantha</name>
    <name type="common">malo sina</name>
    <dbReference type="NCBI Taxonomy" id="4533"/>
    <lineage>
        <taxon>Eukaryota</taxon>
        <taxon>Viridiplantae</taxon>
        <taxon>Streptophyta</taxon>
        <taxon>Embryophyta</taxon>
        <taxon>Tracheophyta</taxon>
        <taxon>Spermatophyta</taxon>
        <taxon>Magnoliopsida</taxon>
        <taxon>Liliopsida</taxon>
        <taxon>Poales</taxon>
        <taxon>Poaceae</taxon>
        <taxon>BOP clade</taxon>
        <taxon>Oryzoideae</taxon>
        <taxon>Oryzeae</taxon>
        <taxon>Oryzinae</taxon>
        <taxon>Oryza</taxon>
    </lineage>
</organism>
<evidence type="ECO:0000313" key="1">
    <source>
        <dbReference type="EnsemblPlants" id="OB03G16250.1"/>
    </source>
</evidence>
<dbReference type="AlphaFoldDB" id="J3LKP9"/>
<protein>
    <submittedName>
        <fullName evidence="1">Uncharacterized protein</fullName>
    </submittedName>
</protein>
<evidence type="ECO:0000313" key="2">
    <source>
        <dbReference type="Proteomes" id="UP000006038"/>
    </source>
</evidence>
<reference evidence="1" key="1">
    <citation type="journal article" date="2013" name="Nat. Commun.">
        <title>Whole-genome sequencing of Oryza brachyantha reveals mechanisms underlying Oryza genome evolution.</title>
        <authorList>
            <person name="Chen J."/>
            <person name="Huang Q."/>
            <person name="Gao D."/>
            <person name="Wang J."/>
            <person name="Lang Y."/>
            <person name="Liu T."/>
            <person name="Li B."/>
            <person name="Bai Z."/>
            <person name="Luis Goicoechea J."/>
            <person name="Liang C."/>
            <person name="Chen C."/>
            <person name="Zhang W."/>
            <person name="Sun S."/>
            <person name="Liao Y."/>
            <person name="Zhang X."/>
            <person name="Yang L."/>
            <person name="Song C."/>
            <person name="Wang M."/>
            <person name="Shi J."/>
            <person name="Liu G."/>
            <person name="Liu J."/>
            <person name="Zhou H."/>
            <person name="Zhou W."/>
            <person name="Yu Q."/>
            <person name="An N."/>
            <person name="Chen Y."/>
            <person name="Cai Q."/>
            <person name="Wang B."/>
            <person name="Liu B."/>
            <person name="Min J."/>
            <person name="Huang Y."/>
            <person name="Wu H."/>
            <person name="Li Z."/>
            <person name="Zhang Y."/>
            <person name="Yin Y."/>
            <person name="Song W."/>
            <person name="Jiang J."/>
            <person name="Jackson S.A."/>
            <person name="Wing R.A."/>
            <person name="Wang J."/>
            <person name="Chen M."/>
        </authorList>
    </citation>
    <scope>NUCLEOTIDE SEQUENCE [LARGE SCALE GENOMIC DNA]</scope>
    <source>
        <strain evidence="1">cv. IRGC 101232</strain>
    </source>
</reference>
<keyword evidence="2" id="KW-1185">Reference proteome</keyword>
<proteinExistence type="predicted"/>
<dbReference type="HOGENOM" id="CLU_1922473_0_0_1"/>
<dbReference type="Proteomes" id="UP000006038">
    <property type="component" value="Chromosome 3"/>
</dbReference>
<sequence>HLSTTVYNCQHKHSLNISKGLRQKGTRKEKHGQPQKQLHALCQHGSYCIIFSSQVAIRKQEATAGLSPQIFLSALRYFQGDSIIGTFETSSINLHDTTHKSYHYISWIYTYLAYMLHRCLFVKVCKITLSPG</sequence>
<reference evidence="1" key="2">
    <citation type="submission" date="2013-04" db="UniProtKB">
        <authorList>
            <consortium name="EnsemblPlants"/>
        </authorList>
    </citation>
    <scope>IDENTIFICATION</scope>
</reference>
<name>J3LKP9_ORYBR</name>
<accession>J3LKP9</accession>
<dbReference type="Gramene" id="OB03G16250.1">
    <property type="protein sequence ID" value="OB03G16250.1"/>
    <property type="gene ID" value="OB03G16250"/>
</dbReference>